<dbReference type="InterPro" id="IPR036922">
    <property type="entry name" value="Rieske_2Fe-2S_sf"/>
</dbReference>
<evidence type="ECO:0000256" key="15">
    <source>
        <dbReference type="ARBA" id="ARBA00047853"/>
    </source>
</evidence>
<sequence>MASYSLFWMLLLKNNWKLISNDFVIYLWTLAVTLIRIYWIFFVPLVWKKDLDNEKCSFLRKTENAVGYNPKRDTINRLRKFKIQKIIELPPPYPNGWYGILKSSQLKAGEATCVSCLGEDLVIFRTKKNIVFILDAYCPHLGANLGIGGSVADDCVICPFHQWKFRGTDGLCINIPYSTSVPKGSKVKKWISQEVDGFIFIWYHAEQTELPWDLRVPMGEIDDAFVYHGHNEFYINCHIQEIPENGADIAHFNAIHKKNFINGSWVQKKRLFGLGSHHWKARWSPLVGKLKYLAEVNLNHYFKLFGKFDCFRMEVSGKQIGPSIVCLEVNSYTFGKIKVVQYITPIEPLLQKVVHEFYGPRWIAPLMKIFIYGESLMFERDISIWNHKVFHRNPILAKEDASIKKFRLWFSQFYSSNSKLYSEATNIVFFGILYWKFLRTQIVSRTSVALRLTAKWIWWLDF</sequence>
<comment type="cofactor">
    <cofactor evidence="1">
        <name>Fe cation</name>
        <dbReference type="ChEBI" id="CHEBI:24875"/>
    </cofactor>
</comment>
<comment type="pathway">
    <text evidence="3">Hormone biosynthesis.</text>
</comment>
<dbReference type="GO" id="GO:0051537">
    <property type="term" value="F:2 iron, 2 sulfur cluster binding"/>
    <property type="evidence" value="ECO:0007669"/>
    <property type="project" value="UniProtKB-KW"/>
</dbReference>
<dbReference type="PANTHER" id="PTHR21266">
    <property type="entry name" value="IRON-SULFUR DOMAIN CONTAINING PROTEIN"/>
    <property type="match status" value="1"/>
</dbReference>
<dbReference type="GO" id="GO:0046872">
    <property type="term" value="F:metal ion binding"/>
    <property type="evidence" value="ECO:0007669"/>
    <property type="project" value="UniProtKB-KW"/>
</dbReference>
<evidence type="ECO:0000256" key="11">
    <source>
        <dbReference type="ARBA" id="ARBA00023136"/>
    </source>
</evidence>
<dbReference type="PROSITE" id="PS51296">
    <property type="entry name" value="RIESKE"/>
    <property type="match status" value="1"/>
</dbReference>
<dbReference type="InterPro" id="IPR045605">
    <property type="entry name" value="KshA-like_C"/>
</dbReference>
<keyword evidence="11 17" id="KW-0472">Membrane</keyword>
<accession>A0A6P8JQR0</accession>
<feature type="domain" description="Rieske" evidence="18">
    <location>
        <begin position="98"/>
        <end position="201"/>
    </location>
</feature>
<evidence type="ECO:0000256" key="17">
    <source>
        <dbReference type="SAM" id="Phobius"/>
    </source>
</evidence>
<dbReference type="InterPro" id="IPR017941">
    <property type="entry name" value="Rieske_2Fe-2S"/>
</dbReference>
<evidence type="ECO:0000256" key="10">
    <source>
        <dbReference type="ARBA" id="ARBA00023014"/>
    </source>
</evidence>
<evidence type="ECO:0000256" key="13">
    <source>
        <dbReference type="ARBA" id="ARBA00025729"/>
    </source>
</evidence>
<keyword evidence="19" id="KW-1185">Reference proteome</keyword>
<dbReference type="GeneID" id="117139879"/>
<dbReference type="GO" id="GO:0170056">
    <property type="term" value="F:cholesterol 7-desaturase [NAD(P)H] activity"/>
    <property type="evidence" value="ECO:0007669"/>
    <property type="project" value="UniProtKB-EC"/>
</dbReference>
<protein>
    <recommendedName>
        <fullName evidence="14">cholesterol 7-desaturase</fullName>
        <ecNumber evidence="14">1.14.19.21</ecNumber>
    </recommendedName>
</protein>
<keyword evidence="7 17" id="KW-1133">Transmembrane helix</keyword>
<dbReference type="Proteomes" id="UP000515162">
    <property type="component" value="Chromosome 3L"/>
</dbReference>
<dbReference type="GO" id="GO:0005737">
    <property type="term" value="C:cytoplasm"/>
    <property type="evidence" value="ECO:0007669"/>
    <property type="project" value="TreeGrafter"/>
</dbReference>
<evidence type="ECO:0000256" key="3">
    <source>
        <dbReference type="ARBA" id="ARBA00004972"/>
    </source>
</evidence>
<evidence type="ECO:0000256" key="5">
    <source>
        <dbReference type="ARBA" id="ARBA00022714"/>
    </source>
</evidence>
<dbReference type="PANTHER" id="PTHR21266:SF32">
    <property type="entry name" value="CHOLESTEROL 7-DESATURASE NVD"/>
    <property type="match status" value="1"/>
</dbReference>
<evidence type="ECO:0000256" key="4">
    <source>
        <dbReference type="ARBA" id="ARBA00022692"/>
    </source>
</evidence>
<dbReference type="RefSeq" id="XP_033158428.1">
    <property type="nucleotide sequence ID" value="XM_033302537.1"/>
</dbReference>
<evidence type="ECO:0000256" key="14">
    <source>
        <dbReference type="ARBA" id="ARBA00026095"/>
    </source>
</evidence>
<dbReference type="CTD" id="5740633"/>
<evidence type="ECO:0000256" key="9">
    <source>
        <dbReference type="ARBA" id="ARBA00023004"/>
    </source>
</evidence>
<evidence type="ECO:0000256" key="1">
    <source>
        <dbReference type="ARBA" id="ARBA00001962"/>
    </source>
</evidence>
<evidence type="ECO:0000256" key="7">
    <source>
        <dbReference type="ARBA" id="ARBA00022989"/>
    </source>
</evidence>
<dbReference type="GO" id="GO:0016020">
    <property type="term" value="C:membrane"/>
    <property type="evidence" value="ECO:0007669"/>
    <property type="project" value="UniProtKB-SubCell"/>
</dbReference>
<dbReference type="UniPathway" id="UPA01020"/>
<organism evidence="19 20">
    <name type="scientific">Drosophila mauritiana</name>
    <name type="common">Fruit fly</name>
    <dbReference type="NCBI Taxonomy" id="7226"/>
    <lineage>
        <taxon>Eukaryota</taxon>
        <taxon>Metazoa</taxon>
        <taxon>Ecdysozoa</taxon>
        <taxon>Arthropoda</taxon>
        <taxon>Hexapoda</taxon>
        <taxon>Insecta</taxon>
        <taxon>Pterygota</taxon>
        <taxon>Neoptera</taxon>
        <taxon>Endopterygota</taxon>
        <taxon>Diptera</taxon>
        <taxon>Brachycera</taxon>
        <taxon>Muscomorpha</taxon>
        <taxon>Ephydroidea</taxon>
        <taxon>Drosophilidae</taxon>
        <taxon>Drosophila</taxon>
        <taxon>Sophophora</taxon>
    </lineage>
</organism>
<comment type="similarity">
    <text evidence="13">Belongs to the cholesterol 7-desaturase family.</text>
</comment>
<gene>
    <name evidence="20" type="primary">LOC117139879</name>
</gene>
<evidence type="ECO:0000259" key="18">
    <source>
        <dbReference type="PROSITE" id="PS51296"/>
    </source>
</evidence>
<dbReference type="Gene3D" id="3.90.380.10">
    <property type="entry name" value="Naphthalene 1,2-dioxygenase Alpha Subunit, Chain A, domain 1"/>
    <property type="match status" value="1"/>
</dbReference>
<dbReference type="Pfam" id="PF19298">
    <property type="entry name" value="KshA_C"/>
    <property type="match status" value="1"/>
</dbReference>
<dbReference type="Gene3D" id="2.102.10.10">
    <property type="entry name" value="Rieske [2Fe-2S] iron-sulphur domain"/>
    <property type="match status" value="1"/>
</dbReference>
<evidence type="ECO:0000256" key="16">
    <source>
        <dbReference type="ARBA" id="ARBA00049548"/>
    </source>
</evidence>
<dbReference type="InterPro" id="IPR050584">
    <property type="entry name" value="Cholesterol_7-desaturase"/>
</dbReference>
<name>A0A6P8JQR0_DROMA</name>
<comment type="subcellular location">
    <subcellularLocation>
        <location evidence="2">Membrane</location>
    </subcellularLocation>
</comment>
<comment type="catalytic activity">
    <reaction evidence="15">
        <text>cholesterol + NADH + O2 + H(+) = 7-dehydrocholesterol + NAD(+) + 2 H2O</text>
        <dbReference type="Rhea" id="RHEA:51644"/>
        <dbReference type="ChEBI" id="CHEBI:15377"/>
        <dbReference type="ChEBI" id="CHEBI:15378"/>
        <dbReference type="ChEBI" id="CHEBI:15379"/>
        <dbReference type="ChEBI" id="CHEBI:16113"/>
        <dbReference type="ChEBI" id="CHEBI:17759"/>
        <dbReference type="ChEBI" id="CHEBI:57540"/>
        <dbReference type="ChEBI" id="CHEBI:57945"/>
        <dbReference type="EC" id="1.14.19.21"/>
    </reaction>
    <physiologicalReaction direction="left-to-right" evidence="15">
        <dbReference type="Rhea" id="RHEA:51645"/>
    </physiologicalReaction>
</comment>
<keyword evidence="6" id="KW-0479">Metal-binding</keyword>
<dbReference type="Pfam" id="PF00355">
    <property type="entry name" value="Rieske"/>
    <property type="match status" value="1"/>
</dbReference>
<feature type="transmembrane region" description="Helical" evidence="17">
    <location>
        <begin position="23"/>
        <end position="47"/>
    </location>
</feature>
<dbReference type="SUPFAM" id="SSF50022">
    <property type="entry name" value="ISP domain"/>
    <property type="match status" value="1"/>
</dbReference>
<dbReference type="EC" id="1.14.19.21" evidence="14"/>
<dbReference type="CDD" id="cd03469">
    <property type="entry name" value="Rieske_RO_Alpha_N"/>
    <property type="match status" value="1"/>
</dbReference>
<evidence type="ECO:0000256" key="6">
    <source>
        <dbReference type="ARBA" id="ARBA00022723"/>
    </source>
</evidence>
<keyword evidence="10" id="KW-0411">Iron-sulfur</keyword>
<keyword evidence="5" id="KW-0001">2Fe-2S</keyword>
<reference evidence="20" key="1">
    <citation type="submission" date="2025-08" db="UniProtKB">
        <authorList>
            <consortium name="RefSeq"/>
        </authorList>
    </citation>
    <scope>IDENTIFICATION</scope>
    <source>
        <strain evidence="20">Mau12</strain>
        <tissue evidence="20">Whole Body</tissue>
    </source>
</reference>
<keyword evidence="8" id="KW-0560">Oxidoreductase</keyword>
<dbReference type="SUPFAM" id="SSF55961">
    <property type="entry name" value="Bet v1-like"/>
    <property type="match status" value="1"/>
</dbReference>
<evidence type="ECO:0000313" key="20">
    <source>
        <dbReference type="RefSeq" id="XP_033158428.1"/>
    </source>
</evidence>
<dbReference type="GO" id="GO:0008203">
    <property type="term" value="P:cholesterol metabolic process"/>
    <property type="evidence" value="ECO:0007669"/>
    <property type="project" value="InterPro"/>
</dbReference>
<keyword evidence="9" id="KW-0408">Iron</keyword>
<dbReference type="AlphaFoldDB" id="A0A6P8JQR0"/>
<evidence type="ECO:0000313" key="19">
    <source>
        <dbReference type="Proteomes" id="UP000515162"/>
    </source>
</evidence>
<comment type="pathway">
    <text evidence="12">Steroid hormone biosynthesis; dafachronic acid biosynthesis.</text>
</comment>
<evidence type="ECO:0000256" key="12">
    <source>
        <dbReference type="ARBA" id="ARBA00025712"/>
    </source>
</evidence>
<proteinExistence type="inferred from homology"/>
<evidence type="ECO:0000256" key="8">
    <source>
        <dbReference type="ARBA" id="ARBA00023002"/>
    </source>
</evidence>
<comment type="catalytic activity">
    <reaction evidence="16">
        <text>cholesterol + NADPH + O2 + H(+) = 7-dehydrocholesterol + NADP(+) + 2 H2O</text>
        <dbReference type="Rhea" id="RHEA:45024"/>
        <dbReference type="ChEBI" id="CHEBI:15377"/>
        <dbReference type="ChEBI" id="CHEBI:15378"/>
        <dbReference type="ChEBI" id="CHEBI:15379"/>
        <dbReference type="ChEBI" id="CHEBI:16113"/>
        <dbReference type="ChEBI" id="CHEBI:17759"/>
        <dbReference type="ChEBI" id="CHEBI:57783"/>
        <dbReference type="ChEBI" id="CHEBI:58349"/>
        <dbReference type="EC" id="1.14.19.21"/>
    </reaction>
    <physiologicalReaction direction="left-to-right" evidence="16">
        <dbReference type="Rhea" id="RHEA:45025"/>
    </physiologicalReaction>
</comment>
<evidence type="ECO:0000256" key="2">
    <source>
        <dbReference type="ARBA" id="ARBA00004370"/>
    </source>
</evidence>
<keyword evidence="4 17" id="KW-0812">Transmembrane</keyword>